<dbReference type="EMBL" id="CAXLJM020000148">
    <property type="protein sequence ID" value="CAL8142557.1"/>
    <property type="molecule type" value="Genomic_DNA"/>
</dbReference>
<evidence type="ECO:0000256" key="1">
    <source>
        <dbReference type="SAM" id="Phobius"/>
    </source>
</evidence>
<evidence type="ECO:0000313" key="3">
    <source>
        <dbReference type="Proteomes" id="UP001642540"/>
    </source>
</evidence>
<sequence>MIKNAFLNDFDTNNKSTRRNSEFTSYQRKVLNRLSHFGVSRALILKLASNSSRSSGSSEKYSIENIPTICNAVYWILRVNAGIKAVFLAFLVMDYFGPVVFFDKIAALDFILCIALIVLADSIWSLRYPFYEILHSTWKVLNSIFLKLGCLLELQGNVDQLQKSIMVTHM</sequence>
<protein>
    <submittedName>
        <fullName evidence="2">Uncharacterized protein</fullName>
    </submittedName>
</protein>
<feature type="transmembrane region" description="Helical" evidence="1">
    <location>
        <begin position="105"/>
        <end position="126"/>
    </location>
</feature>
<reference evidence="2 3" key="1">
    <citation type="submission" date="2024-08" db="EMBL/GenBank/DDBJ databases">
        <authorList>
            <person name="Cucini C."/>
            <person name="Frati F."/>
        </authorList>
    </citation>
    <scope>NUCLEOTIDE SEQUENCE [LARGE SCALE GENOMIC DNA]</scope>
</reference>
<comment type="caution">
    <text evidence="2">The sequence shown here is derived from an EMBL/GenBank/DDBJ whole genome shotgun (WGS) entry which is preliminary data.</text>
</comment>
<gene>
    <name evidence="2" type="ORF">ODALV1_LOCUS29085</name>
</gene>
<keyword evidence="1" id="KW-1133">Transmembrane helix</keyword>
<feature type="transmembrane region" description="Helical" evidence="1">
    <location>
        <begin position="72"/>
        <end position="93"/>
    </location>
</feature>
<accession>A0ABP1S381</accession>
<keyword evidence="3" id="KW-1185">Reference proteome</keyword>
<organism evidence="2 3">
    <name type="scientific">Orchesella dallaii</name>
    <dbReference type="NCBI Taxonomy" id="48710"/>
    <lineage>
        <taxon>Eukaryota</taxon>
        <taxon>Metazoa</taxon>
        <taxon>Ecdysozoa</taxon>
        <taxon>Arthropoda</taxon>
        <taxon>Hexapoda</taxon>
        <taxon>Collembola</taxon>
        <taxon>Entomobryomorpha</taxon>
        <taxon>Entomobryoidea</taxon>
        <taxon>Orchesellidae</taxon>
        <taxon>Orchesellinae</taxon>
        <taxon>Orchesella</taxon>
    </lineage>
</organism>
<evidence type="ECO:0000313" key="2">
    <source>
        <dbReference type="EMBL" id="CAL8142557.1"/>
    </source>
</evidence>
<proteinExistence type="predicted"/>
<name>A0ABP1S381_9HEXA</name>
<keyword evidence="1" id="KW-0812">Transmembrane</keyword>
<dbReference type="Proteomes" id="UP001642540">
    <property type="component" value="Unassembled WGS sequence"/>
</dbReference>
<keyword evidence="1" id="KW-0472">Membrane</keyword>